<organism evidence="2 4">
    <name type="scientific">Francisella adeliensis</name>
    <dbReference type="NCBI Taxonomy" id="2007306"/>
    <lineage>
        <taxon>Bacteria</taxon>
        <taxon>Pseudomonadati</taxon>
        <taxon>Pseudomonadota</taxon>
        <taxon>Gammaproteobacteria</taxon>
        <taxon>Thiotrichales</taxon>
        <taxon>Francisellaceae</taxon>
        <taxon>Francisella</taxon>
    </lineage>
</organism>
<dbReference type="InterPro" id="IPR000182">
    <property type="entry name" value="GNAT_dom"/>
</dbReference>
<name>A0A2Z4XZG8_9GAMM</name>
<dbReference type="InterPro" id="IPR051531">
    <property type="entry name" value="N-acetyltransferase"/>
</dbReference>
<reference evidence="3 5" key="2">
    <citation type="submission" date="2019-08" db="EMBL/GenBank/DDBJ databases">
        <title>Complete genome sequences of Francisella adeliensis (FSC1325 and FSC1326).</title>
        <authorList>
            <person name="Ohrman C."/>
            <person name="Uneklint I."/>
            <person name="Vallesi A."/>
            <person name="Karlsson L."/>
            <person name="Sjodin A."/>
        </authorList>
    </citation>
    <scope>NUCLEOTIDE SEQUENCE [LARGE SCALE GENOMIC DNA]</scope>
    <source>
        <strain evidence="3 5">FSC1325</strain>
    </source>
</reference>
<evidence type="ECO:0000313" key="5">
    <source>
        <dbReference type="Proteomes" id="UP000681131"/>
    </source>
</evidence>
<dbReference type="SUPFAM" id="SSF55729">
    <property type="entry name" value="Acyl-CoA N-acyltransferases (Nat)"/>
    <property type="match status" value="1"/>
</dbReference>
<dbReference type="EMBL" id="CP021781">
    <property type="protein sequence ID" value="AXA34066.1"/>
    <property type="molecule type" value="Genomic_DNA"/>
</dbReference>
<keyword evidence="2" id="KW-0808">Transferase</keyword>
<dbReference type="GO" id="GO:0016747">
    <property type="term" value="F:acyltransferase activity, transferring groups other than amino-acyl groups"/>
    <property type="evidence" value="ECO:0007669"/>
    <property type="project" value="InterPro"/>
</dbReference>
<dbReference type="Proteomes" id="UP000681131">
    <property type="component" value="Chromosome"/>
</dbReference>
<feature type="domain" description="N-acetyltransferase" evidence="1">
    <location>
        <begin position="9"/>
        <end position="171"/>
    </location>
</feature>
<evidence type="ECO:0000313" key="4">
    <source>
        <dbReference type="Proteomes" id="UP000251120"/>
    </source>
</evidence>
<reference evidence="2 4" key="1">
    <citation type="submission" date="2017-06" db="EMBL/GenBank/DDBJ databases">
        <title>Complete genome of Francisella adeliensis.</title>
        <authorList>
            <person name="Vallesi A."/>
            <person name="Sjodin A."/>
        </authorList>
    </citation>
    <scope>NUCLEOTIDE SEQUENCE [LARGE SCALE GENOMIC DNA]</scope>
    <source>
        <strain evidence="2 4">FDC440</strain>
    </source>
</reference>
<sequence length="181" mass="21317">MLIIKTQRLVLRDFRLADTEAYCSMVNDKKYQRFYSEEDCSEEKARKLVNIFLAQSLEKCRSKYQMVIELNGTFIGTAGLRIELNKQASIGCGVGREYQIEGYAEEAIRAILEYGFNKHNLHRIYAETISENKPAIKLCERVEMREEAVFIENRYFKGRWWSTVIMAILKSEWKQTCSKHY</sequence>
<accession>A0A2Z4XZG8</accession>
<dbReference type="AlphaFoldDB" id="A0A2Z4XZG8"/>
<gene>
    <name evidence="2" type="ORF">CDH04_06425</name>
    <name evidence="3" type="ORF">FZC43_06425</name>
</gene>
<evidence type="ECO:0000259" key="1">
    <source>
        <dbReference type="PROSITE" id="PS51186"/>
    </source>
</evidence>
<dbReference type="KEGG" id="fad:CDH04_06425"/>
<dbReference type="PANTHER" id="PTHR43792">
    <property type="entry name" value="GNAT FAMILY, PUTATIVE (AFU_ORTHOLOGUE AFUA_3G00765)-RELATED-RELATED"/>
    <property type="match status" value="1"/>
</dbReference>
<keyword evidence="5" id="KW-1185">Reference proteome</keyword>
<evidence type="ECO:0000313" key="2">
    <source>
        <dbReference type="EMBL" id="AXA34066.1"/>
    </source>
</evidence>
<dbReference type="OrthoDB" id="9801656at2"/>
<dbReference type="Gene3D" id="3.40.630.30">
    <property type="match status" value="1"/>
</dbReference>
<dbReference type="PROSITE" id="PS51186">
    <property type="entry name" value="GNAT"/>
    <property type="match status" value="1"/>
</dbReference>
<proteinExistence type="predicted"/>
<dbReference type="Proteomes" id="UP000251120">
    <property type="component" value="Chromosome"/>
</dbReference>
<protein>
    <submittedName>
        <fullName evidence="2">GNAT family N-acetyltransferase</fullName>
    </submittedName>
</protein>
<dbReference type="InterPro" id="IPR016181">
    <property type="entry name" value="Acyl_CoA_acyltransferase"/>
</dbReference>
<dbReference type="EMBL" id="CP043424">
    <property type="protein sequence ID" value="QIW12305.1"/>
    <property type="molecule type" value="Genomic_DNA"/>
</dbReference>
<dbReference type="Pfam" id="PF13302">
    <property type="entry name" value="Acetyltransf_3"/>
    <property type="match status" value="1"/>
</dbReference>
<evidence type="ECO:0000313" key="3">
    <source>
        <dbReference type="EMBL" id="QIW12305.1"/>
    </source>
</evidence>